<reference evidence="32 33" key="2">
    <citation type="submission" date="2016-12" db="EMBL/GenBank/DDBJ databases">
        <title>Draft Genome Sequence of Cystobacter ferrugineus Strain Cbfe23.</title>
        <authorList>
            <person name="Akbar S."/>
            <person name="Dowd S.E."/>
            <person name="Stevens D.C."/>
        </authorList>
    </citation>
    <scope>NUCLEOTIDE SEQUENCE [LARGE SCALE GENOMIC DNA]</scope>
    <source>
        <strain evidence="32 33">Cbfe23</strain>
    </source>
</reference>
<dbReference type="GO" id="GO:0030288">
    <property type="term" value="C:outer membrane-bounded periplasmic space"/>
    <property type="evidence" value="ECO:0007669"/>
    <property type="project" value="TreeGrafter"/>
</dbReference>
<keyword evidence="13 28" id="KW-0812">Transmembrane</keyword>
<keyword evidence="12" id="KW-0808">Transferase</keyword>
<evidence type="ECO:0000256" key="2">
    <source>
        <dbReference type="ARBA" id="ARBA00004752"/>
    </source>
</evidence>
<evidence type="ECO:0000256" key="15">
    <source>
        <dbReference type="ARBA" id="ARBA00022960"/>
    </source>
</evidence>
<keyword evidence="16" id="KW-0735">Signal-anchor</keyword>
<comment type="similarity">
    <text evidence="3">In the C-terminal section; belongs to the transpeptidase family.</text>
</comment>
<keyword evidence="14" id="KW-0378">Hydrolase</keyword>
<dbReference type="GO" id="GO:0071555">
    <property type="term" value="P:cell wall organization"/>
    <property type="evidence" value="ECO:0007669"/>
    <property type="project" value="UniProtKB-KW"/>
</dbReference>
<dbReference type="SUPFAM" id="SSF53955">
    <property type="entry name" value="Lysozyme-like"/>
    <property type="match status" value="1"/>
</dbReference>
<evidence type="ECO:0000256" key="16">
    <source>
        <dbReference type="ARBA" id="ARBA00022968"/>
    </source>
</evidence>
<name>A0A1L9BCZ8_9BACT</name>
<evidence type="ECO:0000256" key="18">
    <source>
        <dbReference type="ARBA" id="ARBA00022989"/>
    </source>
</evidence>
<keyword evidence="11" id="KW-0328">Glycosyltransferase</keyword>
<dbReference type="Pfam" id="PF17092">
    <property type="entry name" value="PCB_OB"/>
    <property type="match status" value="1"/>
</dbReference>
<evidence type="ECO:0000256" key="22">
    <source>
        <dbReference type="ARBA" id="ARBA00023316"/>
    </source>
</evidence>
<evidence type="ECO:0000256" key="6">
    <source>
        <dbReference type="ARBA" id="ARBA00018638"/>
    </source>
</evidence>
<evidence type="ECO:0000259" key="31">
    <source>
        <dbReference type="Pfam" id="PF17092"/>
    </source>
</evidence>
<evidence type="ECO:0000256" key="13">
    <source>
        <dbReference type="ARBA" id="ARBA00022692"/>
    </source>
</evidence>
<dbReference type="InterPro" id="IPR001460">
    <property type="entry name" value="PCN-bd_Tpept"/>
</dbReference>
<comment type="catalytic activity">
    <reaction evidence="23">
        <text>Preferential cleavage: (Ac)2-L-Lys-D-Ala-|-D-Ala. Also transpeptidation of peptidyl-alanyl moieties that are N-acyl substituents of D-alanine.</text>
        <dbReference type="EC" id="3.4.16.4"/>
    </reaction>
</comment>
<dbReference type="PANTHER" id="PTHR32282:SF27">
    <property type="entry name" value="PENICILLIN-BINDING PROTEIN 1A"/>
    <property type="match status" value="1"/>
</dbReference>
<dbReference type="GO" id="GO:0008955">
    <property type="term" value="F:peptidoglycan glycosyltransferase activity"/>
    <property type="evidence" value="ECO:0007669"/>
    <property type="project" value="UniProtKB-EC"/>
</dbReference>
<keyword evidence="20" id="KW-0046">Antibiotic resistance</keyword>
<dbReference type="EC" id="3.4.16.4" evidence="5"/>
<keyword evidence="18 28" id="KW-1133">Transmembrane helix</keyword>
<keyword evidence="7" id="KW-1003">Cell membrane</keyword>
<sequence>MSTNSPKSNRSESKLVLDGVPPKRVWWVRLLKFAAWATLTGATAAGVTGFALYYHFSDGLPDIPQVHRYWPPITSEVFTDDAVLAGEFYHHRRKVVPYEHIPKRFVQAFIASEDSSFFDHHGVDVLGTARAAFKTISKKLGLGGSTQGGSTLTQQTAKAVLIEAEGYASATAKNLTRKAREAILARRLEAALTKEEILYLYLNNVFLGHHSYGVQSAAENYYRKDVRDLTLGEMTLIAGLPQAPSRYSPFLRPEAAKKRRSYVLRRMLDEGMISEAERKQADEEPVRVYPVEDVFHEFAPYFTEQVRRNMVDRYTNKALLNEGLKIFATMDSERQRAAQESVLEGLLAIDKRQGYRGPVLQLATEQERRAFLDKAIKVMGDEKLVENKFYVALVTSIEPDGSGAQVQVGPHKGLLPLLGMRWARKVNPEGYYPGAQLTSVKKAVAVGDVIVVRHVVQKDLTDDNVQFDRKLNKEIPEGVTLFRLEQEPELQSALVSIDPHRQYLTAMVGGYDFDANEFNRAFQACRQPGSSFKPLVYSAALEQLGWTGATIIVDSPIVEHDPESGVAWKPDNYSDEFLGDVLLRTALVNSMNIPAVKTFGAVGVKPMAEWSTRLGLTTPMNMDFSAALGSSCVYPYDLANVYATFNRYGRKKPTYFVRKVEDRFGRTLEDHTSYDDPWAPLRDRVAAGYARLFEPGEQVMSPETGFILTSMLRGVVQEGTGGPAQRLGKPAAGKTGTTNDSFDTWFAGYTRDLVTVTWVGYDKNEHPLSRYETGGRASLPIWLNYMKPALAARPQSEFWPPEWLRENLRLLRIDKKTGKLAAAGARDKDAVNIWFKKGTQPEDAAPEKGAVGAQDFMMSAP</sequence>
<keyword evidence="19 28" id="KW-0472">Membrane</keyword>
<comment type="pathway">
    <text evidence="26">Glycan biosynthesis.</text>
</comment>
<evidence type="ECO:0000256" key="9">
    <source>
        <dbReference type="ARBA" id="ARBA00022645"/>
    </source>
</evidence>
<dbReference type="InterPro" id="IPR001264">
    <property type="entry name" value="Glyco_trans_51"/>
</dbReference>
<dbReference type="GO" id="GO:0008658">
    <property type="term" value="F:penicillin binding"/>
    <property type="evidence" value="ECO:0007669"/>
    <property type="project" value="InterPro"/>
</dbReference>
<dbReference type="InterPro" id="IPR023346">
    <property type="entry name" value="Lysozyme-like_dom_sf"/>
</dbReference>
<dbReference type="GO" id="GO:0008360">
    <property type="term" value="P:regulation of cell shape"/>
    <property type="evidence" value="ECO:0007669"/>
    <property type="project" value="UniProtKB-KW"/>
</dbReference>
<evidence type="ECO:0000313" key="33">
    <source>
        <dbReference type="Proteomes" id="UP000182229"/>
    </source>
</evidence>
<dbReference type="InterPro" id="IPR050396">
    <property type="entry name" value="Glycosyltr_51/Transpeptidase"/>
</dbReference>
<dbReference type="GO" id="GO:0005886">
    <property type="term" value="C:plasma membrane"/>
    <property type="evidence" value="ECO:0007669"/>
    <property type="project" value="UniProtKB-SubCell"/>
</dbReference>
<keyword evidence="8" id="KW-0997">Cell inner membrane</keyword>
<comment type="similarity">
    <text evidence="4">In the N-terminal section; belongs to the glycosyltransferase 51 family.</text>
</comment>
<evidence type="ECO:0000256" key="21">
    <source>
        <dbReference type="ARBA" id="ARBA00023268"/>
    </source>
</evidence>
<evidence type="ECO:0000256" key="5">
    <source>
        <dbReference type="ARBA" id="ARBA00012448"/>
    </source>
</evidence>
<evidence type="ECO:0000256" key="23">
    <source>
        <dbReference type="ARBA" id="ARBA00034000"/>
    </source>
</evidence>
<keyword evidence="15" id="KW-0133">Cell shape</keyword>
<dbReference type="Pfam" id="PF00905">
    <property type="entry name" value="Transpeptidase"/>
    <property type="match status" value="1"/>
</dbReference>
<feature type="region of interest" description="Disordered" evidence="27">
    <location>
        <begin position="842"/>
        <end position="861"/>
    </location>
</feature>
<comment type="subcellular location">
    <subcellularLocation>
        <location evidence="1">Cell inner membrane</location>
        <topology evidence="1">Single-pass type II membrane protein</topology>
    </subcellularLocation>
</comment>
<dbReference type="GO" id="GO:0009002">
    <property type="term" value="F:serine-type D-Ala-D-Ala carboxypeptidase activity"/>
    <property type="evidence" value="ECO:0007669"/>
    <property type="project" value="UniProtKB-EC"/>
</dbReference>
<keyword evidence="22" id="KW-0961">Cell wall biogenesis/degradation</keyword>
<dbReference type="InterPro" id="IPR036950">
    <property type="entry name" value="PBP_transglycosylase"/>
</dbReference>
<comment type="caution">
    <text evidence="32">The sequence shown here is derived from an EMBL/GenBank/DDBJ whole genome shotgun (WGS) entry which is preliminary data.</text>
</comment>
<feature type="domain" description="Penicillin-binding protein OB-like" evidence="31">
    <location>
        <begin position="355"/>
        <end position="489"/>
    </location>
</feature>
<dbReference type="UniPathway" id="UPA00219"/>
<dbReference type="SUPFAM" id="SSF56601">
    <property type="entry name" value="beta-lactamase/transpeptidase-like"/>
    <property type="match status" value="1"/>
</dbReference>
<evidence type="ECO:0000256" key="27">
    <source>
        <dbReference type="SAM" id="MobiDB-lite"/>
    </source>
</evidence>
<evidence type="ECO:0000256" key="14">
    <source>
        <dbReference type="ARBA" id="ARBA00022801"/>
    </source>
</evidence>
<evidence type="ECO:0000256" key="10">
    <source>
        <dbReference type="ARBA" id="ARBA00022670"/>
    </source>
</evidence>
<evidence type="ECO:0000256" key="7">
    <source>
        <dbReference type="ARBA" id="ARBA00022475"/>
    </source>
</evidence>
<evidence type="ECO:0000256" key="11">
    <source>
        <dbReference type="ARBA" id="ARBA00022676"/>
    </source>
</evidence>
<dbReference type="EC" id="2.4.99.28" evidence="24"/>
<protein>
    <recommendedName>
        <fullName evidence="6">Penicillin-binding protein 1A</fullName>
        <ecNumber evidence="24">2.4.99.28</ecNumber>
        <ecNumber evidence="5">3.4.16.4</ecNumber>
    </recommendedName>
</protein>
<keyword evidence="17" id="KW-0573">Peptidoglycan synthesis</keyword>
<reference evidence="33" key="1">
    <citation type="submission" date="2016-11" db="EMBL/GenBank/DDBJ databases">
        <authorList>
            <person name="Shukria A."/>
            <person name="Stevens D.C."/>
        </authorList>
    </citation>
    <scope>NUCLEOTIDE SEQUENCE [LARGE SCALE GENOMIC DNA]</scope>
    <source>
        <strain evidence="33">Cbfe23</strain>
    </source>
</reference>
<proteinExistence type="inferred from homology"/>
<keyword evidence="33" id="KW-1185">Reference proteome</keyword>
<evidence type="ECO:0000259" key="30">
    <source>
        <dbReference type="Pfam" id="PF00912"/>
    </source>
</evidence>
<comment type="pathway">
    <text evidence="2">Cell wall biogenesis; peptidoglycan biosynthesis.</text>
</comment>
<evidence type="ECO:0000256" key="19">
    <source>
        <dbReference type="ARBA" id="ARBA00023136"/>
    </source>
</evidence>
<dbReference type="Proteomes" id="UP000182229">
    <property type="component" value="Unassembled WGS sequence"/>
</dbReference>
<evidence type="ECO:0000256" key="17">
    <source>
        <dbReference type="ARBA" id="ARBA00022984"/>
    </source>
</evidence>
<evidence type="ECO:0000256" key="4">
    <source>
        <dbReference type="ARBA" id="ARBA00007739"/>
    </source>
</evidence>
<dbReference type="FunFam" id="1.10.3810.10:FF:000003">
    <property type="entry name" value="Penicillin-binding protein 1a"/>
    <property type="match status" value="1"/>
</dbReference>
<dbReference type="NCBIfam" id="TIGR02074">
    <property type="entry name" value="PBP_1a_fam"/>
    <property type="match status" value="1"/>
</dbReference>
<dbReference type="RefSeq" id="WP_071898775.1">
    <property type="nucleotide sequence ID" value="NZ_MPIN01000003.1"/>
</dbReference>
<dbReference type="STRING" id="83449.BON30_13860"/>
<dbReference type="GO" id="GO:0046677">
    <property type="term" value="P:response to antibiotic"/>
    <property type="evidence" value="ECO:0007669"/>
    <property type="project" value="UniProtKB-KW"/>
</dbReference>
<dbReference type="Pfam" id="PF00912">
    <property type="entry name" value="Transgly"/>
    <property type="match status" value="1"/>
</dbReference>
<evidence type="ECO:0000313" key="32">
    <source>
        <dbReference type="EMBL" id="OJH40140.1"/>
    </source>
</evidence>
<dbReference type="EMBL" id="MPIN01000003">
    <property type="protein sequence ID" value="OJH40140.1"/>
    <property type="molecule type" value="Genomic_DNA"/>
</dbReference>
<evidence type="ECO:0000256" key="12">
    <source>
        <dbReference type="ARBA" id="ARBA00022679"/>
    </source>
</evidence>
<dbReference type="InterPro" id="IPR012338">
    <property type="entry name" value="Beta-lactam/transpept-like"/>
</dbReference>
<evidence type="ECO:0000256" key="20">
    <source>
        <dbReference type="ARBA" id="ARBA00023251"/>
    </source>
</evidence>
<evidence type="ECO:0000256" key="28">
    <source>
        <dbReference type="SAM" id="Phobius"/>
    </source>
</evidence>
<accession>A0A1L9BCZ8</accession>
<feature type="domain" description="Penicillin-binding protein transpeptidase" evidence="29">
    <location>
        <begin position="495"/>
        <end position="781"/>
    </location>
</feature>
<keyword evidence="21" id="KW-0511">Multifunctional enzyme</keyword>
<dbReference type="Gene3D" id="3.40.710.10">
    <property type="entry name" value="DD-peptidase/beta-lactamase superfamily"/>
    <property type="match status" value="2"/>
</dbReference>
<dbReference type="InterPro" id="IPR031376">
    <property type="entry name" value="PCB_OB"/>
</dbReference>
<evidence type="ECO:0000256" key="3">
    <source>
        <dbReference type="ARBA" id="ARBA00007090"/>
    </source>
</evidence>
<dbReference type="PANTHER" id="PTHR32282">
    <property type="entry name" value="BINDING PROTEIN TRANSPEPTIDASE, PUTATIVE-RELATED"/>
    <property type="match status" value="1"/>
</dbReference>
<dbReference type="Gene3D" id="1.10.3810.10">
    <property type="entry name" value="Biosynthetic peptidoglycan transglycosylase-like"/>
    <property type="match status" value="1"/>
</dbReference>
<evidence type="ECO:0000256" key="24">
    <source>
        <dbReference type="ARBA" id="ARBA00044770"/>
    </source>
</evidence>
<dbReference type="GO" id="GO:0009252">
    <property type="term" value="P:peptidoglycan biosynthetic process"/>
    <property type="evidence" value="ECO:0007669"/>
    <property type="project" value="UniProtKB-UniPathway"/>
</dbReference>
<feature type="transmembrane region" description="Helical" evidence="28">
    <location>
        <begin position="33"/>
        <end position="56"/>
    </location>
</feature>
<evidence type="ECO:0000256" key="26">
    <source>
        <dbReference type="ARBA" id="ARBA00060592"/>
    </source>
</evidence>
<evidence type="ECO:0000259" key="29">
    <source>
        <dbReference type="Pfam" id="PF00905"/>
    </source>
</evidence>
<comment type="catalytic activity">
    <reaction evidence="25">
        <text>[GlcNAc-(1-&gt;4)-Mur2Ac(oyl-L-Ala-gamma-D-Glu-L-Lys-D-Ala-D-Ala)](n)-di-trans,octa-cis-undecaprenyl diphosphate + beta-D-GlcNAc-(1-&gt;4)-Mur2Ac(oyl-L-Ala-gamma-D-Glu-L-Lys-D-Ala-D-Ala)-di-trans,octa-cis-undecaprenyl diphosphate = [GlcNAc-(1-&gt;4)-Mur2Ac(oyl-L-Ala-gamma-D-Glu-L-Lys-D-Ala-D-Ala)](n+1)-di-trans,octa-cis-undecaprenyl diphosphate + di-trans,octa-cis-undecaprenyl diphosphate + H(+)</text>
        <dbReference type="Rhea" id="RHEA:23708"/>
        <dbReference type="Rhea" id="RHEA-COMP:9602"/>
        <dbReference type="Rhea" id="RHEA-COMP:9603"/>
        <dbReference type="ChEBI" id="CHEBI:15378"/>
        <dbReference type="ChEBI" id="CHEBI:58405"/>
        <dbReference type="ChEBI" id="CHEBI:60033"/>
        <dbReference type="ChEBI" id="CHEBI:78435"/>
        <dbReference type="EC" id="2.4.99.28"/>
    </reaction>
</comment>
<evidence type="ECO:0000256" key="1">
    <source>
        <dbReference type="ARBA" id="ARBA00004249"/>
    </source>
</evidence>
<evidence type="ECO:0000256" key="25">
    <source>
        <dbReference type="ARBA" id="ARBA00049902"/>
    </source>
</evidence>
<keyword evidence="10" id="KW-0645">Protease</keyword>
<organism evidence="32 33">
    <name type="scientific">Cystobacter ferrugineus</name>
    <dbReference type="NCBI Taxonomy" id="83449"/>
    <lineage>
        <taxon>Bacteria</taxon>
        <taxon>Pseudomonadati</taxon>
        <taxon>Myxococcota</taxon>
        <taxon>Myxococcia</taxon>
        <taxon>Myxococcales</taxon>
        <taxon>Cystobacterineae</taxon>
        <taxon>Archangiaceae</taxon>
        <taxon>Cystobacter</taxon>
    </lineage>
</organism>
<dbReference type="AlphaFoldDB" id="A0A1L9BCZ8"/>
<dbReference type="OrthoDB" id="9766909at2"/>
<keyword evidence="9" id="KW-0121">Carboxypeptidase</keyword>
<feature type="domain" description="Glycosyl transferase family 51" evidence="30">
    <location>
        <begin position="87"/>
        <end position="267"/>
    </location>
</feature>
<evidence type="ECO:0000256" key="8">
    <source>
        <dbReference type="ARBA" id="ARBA00022519"/>
    </source>
</evidence>
<dbReference type="GO" id="GO:0006508">
    <property type="term" value="P:proteolysis"/>
    <property type="evidence" value="ECO:0007669"/>
    <property type="project" value="UniProtKB-KW"/>
</dbReference>
<gene>
    <name evidence="32" type="ORF">BON30_13860</name>
</gene>